<keyword evidence="1" id="KW-0805">Transcription regulation</keyword>
<keyword evidence="3" id="KW-0804">Transcription</keyword>
<evidence type="ECO:0000313" key="5">
    <source>
        <dbReference type="EMBL" id="GEA58842.1"/>
    </source>
</evidence>
<protein>
    <submittedName>
        <fullName evidence="5">AraC family transcriptional regulator</fullName>
    </submittedName>
</protein>
<dbReference type="GO" id="GO:0000976">
    <property type="term" value="F:transcription cis-regulatory region binding"/>
    <property type="evidence" value="ECO:0007669"/>
    <property type="project" value="TreeGrafter"/>
</dbReference>
<dbReference type="Gene3D" id="1.10.10.60">
    <property type="entry name" value="Homeodomain-like"/>
    <property type="match status" value="1"/>
</dbReference>
<reference evidence="5 6" key="1">
    <citation type="submission" date="2019-06" db="EMBL/GenBank/DDBJ databases">
        <title>Whole genome shotgun sequence of Vibrio comitans NBRC 102076.</title>
        <authorList>
            <person name="Hosoyama A."/>
            <person name="Uohara A."/>
            <person name="Ohji S."/>
            <person name="Ichikawa N."/>
        </authorList>
    </citation>
    <scope>NUCLEOTIDE SEQUENCE [LARGE SCALE GENOMIC DNA]</scope>
    <source>
        <strain evidence="5 6">NBRC 102076</strain>
    </source>
</reference>
<dbReference type="PROSITE" id="PS01124">
    <property type="entry name" value="HTH_ARAC_FAMILY_2"/>
    <property type="match status" value="1"/>
</dbReference>
<dbReference type="InterPro" id="IPR009057">
    <property type="entry name" value="Homeodomain-like_sf"/>
</dbReference>
<evidence type="ECO:0000256" key="2">
    <source>
        <dbReference type="ARBA" id="ARBA00023125"/>
    </source>
</evidence>
<dbReference type="Pfam" id="PF12625">
    <property type="entry name" value="Arabinose_bd"/>
    <property type="match status" value="1"/>
</dbReference>
<evidence type="ECO:0000256" key="1">
    <source>
        <dbReference type="ARBA" id="ARBA00023015"/>
    </source>
</evidence>
<dbReference type="GO" id="GO:0005829">
    <property type="term" value="C:cytosol"/>
    <property type="evidence" value="ECO:0007669"/>
    <property type="project" value="TreeGrafter"/>
</dbReference>
<evidence type="ECO:0000256" key="3">
    <source>
        <dbReference type="ARBA" id="ARBA00023163"/>
    </source>
</evidence>
<evidence type="ECO:0000313" key="6">
    <source>
        <dbReference type="Proteomes" id="UP000318242"/>
    </source>
</evidence>
<dbReference type="SUPFAM" id="SSF46689">
    <property type="entry name" value="Homeodomain-like"/>
    <property type="match status" value="1"/>
</dbReference>
<dbReference type="InterPro" id="IPR018060">
    <property type="entry name" value="HTH_AraC"/>
</dbReference>
<dbReference type="EMBL" id="BJLH01000001">
    <property type="protein sequence ID" value="GEA58842.1"/>
    <property type="molecule type" value="Genomic_DNA"/>
</dbReference>
<feature type="domain" description="HTH araC/xylS-type" evidence="4">
    <location>
        <begin position="238"/>
        <end position="336"/>
    </location>
</feature>
<sequence>MANSFSIAFGRTGLFWLYLKAMDDYYGGCVDKVKLPTSLIDDPMRLMPLTEMTRYFGVIDEIANDELFVAKGCSKIKFENFPPLNNIVCSSPVFFTAMLRLTALTKSVQSGCTVRGVIDAGFLKWSYNTEISVPSERLNDGIVAAWIFILLLRKYKGEQYQPEKVCLPGSRLGKPGEMEEIFGCKAVQWNAKQTEIHCLPEVMGTFTEQPQSIYGAKKLKYVEVLDYINLPDENDLSRCVYELIDYSRAFGYPRLEFIADILMVAPLTLQRRLQKDNLSFSELVKYKLLLDLAPQMLSEGQSIADVAAELGFSNTQSFIKAFKKAHDFTPRQYVESLEEYTQ</sequence>
<organism evidence="5 6">
    <name type="scientific">Vibrio comitans NBRC 102076</name>
    <dbReference type="NCBI Taxonomy" id="1219078"/>
    <lineage>
        <taxon>Bacteria</taxon>
        <taxon>Pseudomonadati</taxon>
        <taxon>Pseudomonadota</taxon>
        <taxon>Gammaproteobacteria</taxon>
        <taxon>Vibrionales</taxon>
        <taxon>Vibrionaceae</taxon>
        <taxon>Vibrio</taxon>
    </lineage>
</organism>
<dbReference type="InterPro" id="IPR020449">
    <property type="entry name" value="Tscrpt_reg_AraC-type_HTH"/>
</dbReference>
<accession>A0A4Y3IIL7</accession>
<gene>
    <name evidence="5" type="ORF">VCO01S_00350</name>
</gene>
<dbReference type="PANTHER" id="PTHR47894">
    <property type="entry name" value="HTH-TYPE TRANSCRIPTIONAL REGULATOR GADX"/>
    <property type="match status" value="1"/>
</dbReference>
<dbReference type="PRINTS" id="PR00032">
    <property type="entry name" value="HTHARAC"/>
</dbReference>
<dbReference type="GO" id="GO:0003700">
    <property type="term" value="F:DNA-binding transcription factor activity"/>
    <property type="evidence" value="ECO:0007669"/>
    <property type="project" value="InterPro"/>
</dbReference>
<dbReference type="OrthoDB" id="6396588at2"/>
<keyword evidence="2" id="KW-0238">DNA-binding</keyword>
<dbReference type="Proteomes" id="UP000318242">
    <property type="component" value="Unassembled WGS sequence"/>
</dbReference>
<dbReference type="RefSeq" id="WP_141268264.1">
    <property type="nucleotide sequence ID" value="NZ_BJLH01000001.1"/>
</dbReference>
<name>A0A4Y3IIL7_9VIBR</name>
<dbReference type="PANTHER" id="PTHR47894:SF4">
    <property type="entry name" value="HTH-TYPE TRANSCRIPTIONAL REGULATOR GADX"/>
    <property type="match status" value="1"/>
</dbReference>
<dbReference type="SMART" id="SM00342">
    <property type="entry name" value="HTH_ARAC"/>
    <property type="match status" value="1"/>
</dbReference>
<dbReference type="Pfam" id="PF12833">
    <property type="entry name" value="HTH_18"/>
    <property type="match status" value="1"/>
</dbReference>
<dbReference type="InterPro" id="IPR032687">
    <property type="entry name" value="AraC-type_N"/>
</dbReference>
<keyword evidence="6" id="KW-1185">Reference proteome</keyword>
<comment type="caution">
    <text evidence="5">The sequence shown here is derived from an EMBL/GenBank/DDBJ whole genome shotgun (WGS) entry which is preliminary data.</text>
</comment>
<evidence type="ECO:0000259" key="4">
    <source>
        <dbReference type="PROSITE" id="PS01124"/>
    </source>
</evidence>
<dbReference type="AlphaFoldDB" id="A0A4Y3IIL7"/>
<proteinExistence type="predicted"/>